<organism evidence="1 2">
    <name type="scientific">Paenibacillus chartarius</name>
    <dbReference type="NCBI Taxonomy" id="747481"/>
    <lineage>
        <taxon>Bacteria</taxon>
        <taxon>Bacillati</taxon>
        <taxon>Bacillota</taxon>
        <taxon>Bacilli</taxon>
        <taxon>Bacillales</taxon>
        <taxon>Paenibacillaceae</taxon>
        <taxon>Paenibacillus</taxon>
    </lineage>
</organism>
<name>A0ABV6DUF3_9BACL</name>
<accession>A0ABV6DUF3</accession>
<comment type="caution">
    <text evidence="1">The sequence shown here is derived from an EMBL/GenBank/DDBJ whole genome shotgun (WGS) entry which is preliminary data.</text>
</comment>
<protein>
    <submittedName>
        <fullName evidence="1">Uncharacterized protein</fullName>
    </submittedName>
</protein>
<proteinExistence type="predicted"/>
<dbReference type="RefSeq" id="WP_377474259.1">
    <property type="nucleotide sequence ID" value="NZ_JBHLWN010000115.1"/>
</dbReference>
<keyword evidence="2" id="KW-1185">Reference proteome</keyword>
<dbReference type="Proteomes" id="UP001589776">
    <property type="component" value="Unassembled WGS sequence"/>
</dbReference>
<evidence type="ECO:0000313" key="1">
    <source>
        <dbReference type="EMBL" id="MFC0216261.1"/>
    </source>
</evidence>
<evidence type="ECO:0000313" key="2">
    <source>
        <dbReference type="Proteomes" id="UP001589776"/>
    </source>
</evidence>
<gene>
    <name evidence="1" type="ORF">ACFFK0_28080</name>
</gene>
<reference evidence="1 2" key="1">
    <citation type="submission" date="2024-09" db="EMBL/GenBank/DDBJ databases">
        <authorList>
            <person name="Sun Q."/>
            <person name="Mori K."/>
        </authorList>
    </citation>
    <scope>NUCLEOTIDE SEQUENCE [LARGE SCALE GENOMIC DNA]</scope>
    <source>
        <strain evidence="1 2">CCM 7759</strain>
    </source>
</reference>
<sequence length="90" mass="10258">MKDQKNGLITIFSGDPVNADHPKALGKREQVLNKKHFEGLHTSGQHKVPILMPKLVPNSAPEVYQRDLAVNEQFLMRRCFKRRFSTGNDS</sequence>
<dbReference type="EMBL" id="JBHLWN010000115">
    <property type="protein sequence ID" value="MFC0216261.1"/>
    <property type="molecule type" value="Genomic_DNA"/>
</dbReference>